<dbReference type="InterPro" id="IPR050979">
    <property type="entry name" value="LD-transpeptidase"/>
</dbReference>
<dbReference type="GO" id="GO:0016757">
    <property type="term" value="F:glycosyltransferase activity"/>
    <property type="evidence" value="ECO:0007669"/>
    <property type="project" value="UniProtKB-KW"/>
</dbReference>
<accession>A0A2M7T5A0</accession>
<dbReference type="PANTHER" id="PTHR30582">
    <property type="entry name" value="L,D-TRANSPEPTIDASE"/>
    <property type="match status" value="1"/>
</dbReference>
<feature type="domain" description="SLH" evidence="10">
    <location>
        <begin position="147"/>
        <end position="205"/>
    </location>
</feature>
<dbReference type="RefSeq" id="WP_286977557.1">
    <property type="nucleotide sequence ID" value="NZ_PEXG01000191.1"/>
</dbReference>
<proteinExistence type="inferred from homology"/>
<dbReference type="InterPro" id="IPR005490">
    <property type="entry name" value="LD_TPept_cat_dom"/>
</dbReference>
<keyword evidence="5" id="KW-0378">Hydrolase</keyword>
<feature type="domain" description="SLH" evidence="10">
    <location>
        <begin position="210"/>
        <end position="273"/>
    </location>
</feature>
<evidence type="ECO:0000256" key="8">
    <source>
        <dbReference type="ARBA" id="ARBA00023316"/>
    </source>
</evidence>
<evidence type="ECO:0000256" key="5">
    <source>
        <dbReference type="ARBA" id="ARBA00022801"/>
    </source>
</evidence>
<evidence type="ECO:0000313" key="13">
    <source>
        <dbReference type="Proteomes" id="UP000230956"/>
    </source>
</evidence>
<sequence length="493" mass="54146">MQRTKTEAALAVLIIIVIALSLGGLLGPQSAFAQQQILFIRAGIPTTGTPDIGMSDTGTIENTTTIDTNTASQNPALGHDHSLSLHYKDISKADWFYDKVISLAINGIVGGYSDGSFKPRKSITRAEMASFLARAKSLQATGTEPFGDVNETDWFSKDVAAVLQAGIMNGTTPALFSPSGLLTREQVSAIIVRAAGMDGVTDIQEQNRWLQGLKDRRSISLWARPYAAAAIKYNLMGGYPSKELRPSGVVTRAETSVLIWNILYKEIRESGGYPTYVAPYLPKPTIIFPQQKQVVFTKNYSVTAQIDPESSTQELWVNGKLVQIKHASGSNTVTFTGLKAINRTYSISVRTKNGSASTSTGVVSYYCLQAPSNHDHLIVIDKSEFRLYWIIDGFLKKIYQVAIGRDGMATPNAEWIVGQKYKTDPKGVYGPRKMRLYGLINGTYEYTRYGIHGTNEPWVIGTRASHGCIRLRNKDILDLWPQVGVGDHVITQP</sequence>
<comment type="caution">
    <text evidence="12">The sequence shown here is derived from an EMBL/GenBank/DDBJ whole genome shotgun (WGS) entry which is preliminary data.</text>
</comment>
<name>A0A2M7T5A0_9ACTN</name>
<dbReference type="PROSITE" id="PS51272">
    <property type="entry name" value="SLH"/>
    <property type="match status" value="3"/>
</dbReference>
<dbReference type="Pfam" id="PF03734">
    <property type="entry name" value="YkuD"/>
    <property type="match status" value="1"/>
</dbReference>
<dbReference type="Pfam" id="PF00395">
    <property type="entry name" value="SLH"/>
    <property type="match status" value="3"/>
</dbReference>
<dbReference type="EMBL" id="PFNG01000253">
    <property type="protein sequence ID" value="PIZ35121.1"/>
    <property type="molecule type" value="Genomic_DNA"/>
</dbReference>
<dbReference type="GO" id="GO:0071555">
    <property type="term" value="P:cell wall organization"/>
    <property type="evidence" value="ECO:0007669"/>
    <property type="project" value="UniProtKB-UniRule"/>
</dbReference>
<dbReference type="SUPFAM" id="SSF141523">
    <property type="entry name" value="L,D-transpeptidase catalytic domain-like"/>
    <property type="match status" value="1"/>
</dbReference>
<dbReference type="InterPro" id="IPR038063">
    <property type="entry name" value="Transpep_catalytic_dom"/>
</dbReference>
<evidence type="ECO:0000259" key="10">
    <source>
        <dbReference type="PROSITE" id="PS51272"/>
    </source>
</evidence>
<evidence type="ECO:0000259" key="11">
    <source>
        <dbReference type="PROSITE" id="PS52029"/>
    </source>
</evidence>
<reference evidence="13" key="1">
    <citation type="submission" date="2017-09" db="EMBL/GenBank/DDBJ databases">
        <title>Depth-based differentiation of microbial function through sediment-hosted aquifers and enrichment of novel symbionts in the deep terrestrial subsurface.</title>
        <authorList>
            <person name="Probst A.J."/>
            <person name="Ladd B."/>
            <person name="Jarett J.K."/>
            <person name="Geller-Mcgrath D.E."/>
            <person name="Sieber C.M.K."/>
            <person name="Emerson J.B."/>
            <person name="Anantharaman K."/>
            <person name="Thomas B.C."/>
            <person name="Malmstrom R."/>
            <person name="Stieglmeier M."/>
            <person name="Klingl A."/>
            <person name="Woyke T."/>
            <person name="Ryan C.M."/>
            <person name="Banfield J.F."/>
        </authorList>
    </citation>
    <scope>NUCLEOTIDE SEQUENCE [LARGE SCALE GENOMIC DNA]</scope>
</reference>
<protein>
    <recommendedName>
        <fullName evidence="14">L,D-transpeptidase</fullName>
    </recommendedName>
</protein>
<dbReference type="Gene3D" id="2.40.440.10">
    <property type="entry name" value="L,D-transpeptidase catalytic domain-like"/>
    <property type="match status" value="1"/>
</dbReference>
<dbReference type="GO" id="GO:0018104">
    <property type="term" value="P:peptidoglycan-protein cross-linking"/>
    <property type="evidence" value="ECO:0007669"/>
    <property type="project" value="TreeGrafter"/>
</dbReference>
<comment type="similarity">
    <text evidence="2">Belongs to the YkuD family.</text>
</comment>
<evidence type="ECO:0000256" key="3">
    <source>
        <dbReference type="ARBA" id="ARBA00022676"/>
    </source>
</evidence>
<feature type="domain" description="SLH" evidence="10">
    <location>
        <begin position="83"/>
        <end position="146"/>
    </location>
</feature>
<feature type="domain" description="L,D-TPase catalytic" evidence="11">
    <location>
        <begin position="376"/>
        <end position="492"/>
    </location>
</feature>
<dbReference type="PANTHER" id="PTHR30582:SF24">
    <property type="entry name" value="L,D-TRANSPEPTIDASE ERFK_SRFK-RELATED"/>
    <property type="match status" value="1"/>
</dbReference>
<dbReference type="GO" id="GO:0005576">
    <property type="term" value="C:extracellular region"/>
    <property type="evidence" value="ECO:0007669"/>
    <property type="project" value="TreeGrafter"/>
</dbReference>
<dbReference type="UniPathway" id="UPA00219"/>
<dbReference type="GO" id="GO:0071972">
    <property type="term" value="F:peptidoglycan L,D-transpeptidase activity"/>
    <property type="evidence" value="ECO:0007669"/>
    <property type="project" value="TreeGrafter"/>
</dbReference>
<evidence type="ECO:0000256" key="1">
    <source>
        <dbReference type="ARBA" id="ARBA00004752"/>
    </source>
</evidence>
<dbReference type="InterPro" id="IPR001119">
    <property type="entry name" value="SLH_dom"/>
</dbReference>
<dbReference type="AlphaFoldDB" id="A0A2M7T5A0"/>
<evidence type="ECO:0000256" key="2">
    <source>
        <dbReference type="ARBA" id="ARBA00005992"/>
    </source>
</evidence>
<evidence type="ECO:0000256" key="6">
    <source>
        <dbReference type="ARBA" id="ARBA00022960"/>
    </source>
</evidence>
<evidence type="ECO:0000256" key="9">
    <source>
        <dbReference type="PROSITE-ProRule" id="PRU01373"/>
    </source>
</evidence>
<evidence type="ECO:0000256" key="7">
    <source>
        <dbReference type="ARBA" id="ARBA00022984"/>
    </source>
</evidence>
<evidence type="ECO:0008006" key="14">
    <source>
        <dbReference type="Google" id="ProtNLM"/>
    </source>
</evidence>
<organism evidence="12 13">
    <name type="scientific">Candidatus Aquicultor secundus</name>
    <dbReference type="NCBI Taxonomy" id="1973895"/>
    <lineage>
        <taxon>Bacteria</taxon>
        <taxon>Bacillati</taxon>
        <taxon>Actinomycetota</taxon>
        <taxon>Candidatus Aquicultoria</taxon>
        <taxon>Candidatus Aquicultorales</taxon>
        <taxon>Candidatus Aquicultoraceae</taxon>
        <taxon>Candidatus Aquicultor</taxon>
    </lineage>
</organism>
<dbReference type="GO" id="GO:0008360">
    <property type="term" value="P:regulation of cell shape"/>
    <property type="evidence" value="ECO:0007669"/>
    <property type="project" value="UniProtKB-UniRule"/>
</dbReference>
<evidence type="ECO:0000256" key="4">
    <source>
        <dbReference type="ARBA" id="ARBA00022679"/>
    </source>
</evidence>
<keyword evidence="7 9" id="KW-0573">Peptidoglycan synthesis</keyword>
<dbReference type="PROSITE" id="PS52029">
    <property type="entry name" value="LD_TPASE"/>
    <property type="match status" value="1"/>
</dbReference>
<gene>
    <name evidence="12" type="ORF">COY37_10930</name>
</gene>
<keyword evidence="3" id="KW-0328">Glycosyltransferase</keyword>
<keyword evidence="4" id="KW-0808">Transferase</keyword>
<keyword evidence="6 9" id="KW-0133">Cell shape</keyword>
<evidence type="ECO:0000313" key="12">
    <source>
        <dbReference type="EMBL" id="PIZ35121.1"/>
    </source>
</evidence>
<feature type="active site" description="Proton donor/acceptor" evidence="9">
    <location>
        <position position="452"/>
    </location>
</feature>
<comment type="pathway">
    <text evidence="1 9">Cell wall biogenesis; peptidoglycan biosynthesis.</text>
</comment>
<keyword evidence="8 9" id="KW-0961">Cell wall biogenesis/degradation</keyword>
<dbReference type="CDD" id="cd16913">
    <property type="entry name" value="YkuD_like"/>
    <property type="match status" value="1"/>
</dbReference>
<feature type="active site" description="Nucleophile" evidence="9">
    <location>
        <position position="468"/>
    </location>
</feature>
<dbReference type="Proteomes" id="UP000230956">
    <property type="component" value="Unassembled WGS sequence"/>
</dbReference>